<protein>
    <submittedName>
        <fullName evidence="4">Uncharacterized protein</fullName>
    </submittedName>
</protein>
<keyword evidence="5" id="KW-1185">Reference proteome</keyword>
<keyword evidence="2" id="KW-0812">Transmembrane</keyword>
<evidence type="ECO:0000313" key="4">
    <source>
        <dbReference type="EMBL" id="CAD7091802.1"/>
    </source>
</evidence>
<sequence>MKVLFVLMIIVAIAVAGDLNGSRDDDGETDIARKKKSKFPFHFLGYGVGIHALAILYWLKVKAIIISFFVGTAVVWGFRYFAHHFKSCPEVIHESPIIPIDHGYHGFHDHISYSAPHDFLDHDPYGGYSHFSESSPDVIESDSPPHRRRISSKGRKMSTEEQVSDIIFAFLGVGSDSCRKRFLCEMEFRSNDNPLTQMAFRVIGRGIFTKYVRNEDEEPMPRSFAECGQVHSDCKFIEENINIDETNEIDESEKNTTASTEIISPDPDPSEPAVESQRQIDTVAERILWRSSQ</sequence>
<feature type="region of interest" description="Disordered" evidence="1">
    <location>
        <begin position="246"/>
        <end position="279"/>
    </location>
</feature>
<accession>A0A7R8Z3C5</accession>
<feature type="region of interest" description="Disordered" evidence="1">
    <location>
        <begin position="133"/>
        <end position="156"/>
    </location>
</feature>
<dbReference type="EMBL" id="LR899014">
    <property type="protein sequence ID" value="CAD7091802.1"/>
    <property type="molecule type" value="Genomic_DNA"/>
</dbReference>
<gene>
    <name evidence="4" type="ORF">HERILL_LOCUS14202</name>
</gene>
<keyword evidence="3" id="KW-0732">Signal</keyword>
<feature type="signal peptide" evidence="3">
    <location>
        <begin position="1"/>
        <end position="16"/>
    </location>
</feature>
<keyword evidence="2" id="KW-1133">Transmembrane helix</keyword>
<feature type="chain" id="PRO_5031074436" evidence="3">
    <location>
        <begin position="17"/>
        <end position="293"/>
    </location>
</feature>
<dbReference type="Proteomes" id="UP000594454">
    <property type="component" value="Chromosome 6"/>
</dbReference>
<keyword evidence="2" id="KW-0472">Membrane</keyword>
<feature type="transmembrane region" description="Helical" evidence="2">
    <location>
        <begin position="40"/>
        <end position="59"/>
    </location>
</feature>
<evidence type="ECO:0000313" key="5">
    <source>
        <dbReference type="Proteomes" id="UP000594454"/>
    </source>
</evidence>
<organism evidence="4 5">
    <name type="scientific">Hermetia illucens</name>
    <name type="common">Black soldier fly</name>
    <dbReference type="NCBI Taxonomy" id="343691"/>
    <lineage>
        <taxon>Eukaryota</taxon>
        <taxon>Metazoa</taxon>
        <taxon>Ecdysozoa</taxon>
        <taxon>Arthropoda</taxon>
        <taxon>Hexapoda</taxon>
        <taxon>Insecta</taxon>
        <taxon>Pterygota</taxon>
        <taxon>Neoptera</taxon>
        <taxon>Endopterygota</taxon>
        <taxon>Diptera</taxon>
        <taxon>Brachycera</taxon>
        <taxon>Stratiomyomorpha</taxon>
        <taxon>Stratiomyidae</taxon>
        <taxon>Hermetiinae</taxon>
        <taxon>Hermetia</taxon>
    </lineage>
</organism>
<dbReference type="OrthoDB" id="7737307at2759"/>
<dbReference type="AlphaFoldDB" id="A0A7R8Z3C5"/>
<evidence type="ECO:0000256" key="3">
    <source>
        <dbReference type="SAM" id="SignalP"/>
    </source>
</evidence>
<feature type="compositionally biased region" description="Basic residues" evidence="1">
    <location>
        <begin position="146"/>
        <end position="156"/>
    </location>
</feature>
<name>A0A7R8Z3C5_HERIL</name>
<evidence type="ECO:0000256" key="1">
    <source>
        <dbReference type="SAM" id="MobiDB-lite"/>
    </source>
</evidence>
<reference evidence="4 5" key="1">
    <citation type="submission" date="2020-11" db="EMBL/GenBank/DDBJ databases">
        <authorList>
            <person name="Wallbank WR R."/>
            <person name="Pardo Diaz C."/>
            <person name="Kozak K."/>
            <person name="Martin S."/>
            <person name="Jiggins C."/>
            <person name="Moest M."/>
            <person name="Warren A I."/>
            <person name="Generalovic N T."/>
            <person name="Byers J.R.P. K."/>
            <person name="Montejo-Kovacevich G."/>
            <person name="Yen C E."/>
        </authorList>
    </citation>
    <scope>NUCLEOTIDE SEQUENCE [LARGE SCALE GENOMIC DNA]</scope>
</reference>
<proteinExistence type="predicted"/>
<dbReference type="InParanoid" id="A0A7R8Z3C5"/>
<feature type="transmembrane region" description="Helical" evidence="2">
    <location>
        <begin position="64"/>
        <end position="82"/>
    </location>
</feature>
<evidence type="ECO:0000256" key="2">
    <source>
        <dbReference type="SAM" id="Phobius"/>
    </source>
</evidence>